<dbReference type="InterPro" id="IPR054189">
    <property type="entry name" value="DUF6894"/>
</dbReference>
<comment type="caution">
    <text evidence="2">The sequence shown here is derived from an EMBL/GenBank/DDBJ whole genome shotgun (WGS) entry which is preliminary data.</text>
</comment>
<accession>A0A8T9AMV8</accession>
<dbReference type="OrthoDB" id="8094360at2"/>
<name>A0A8T9AMV8_9HYPH</name>
<protein>
    <recommendedName>
        <fullName evidence="1">DUF6894 domain-containing protein</fullName>
    </recommendedName>
</protein>
<keyword evidence="3" id="KW-1185">Reference proteome</keyword>
<dbReference type="Proteomes" id="UP000235507">
    <property type="component" value="Unassembled WGS sequence"/>
</dbReference>
<sequence>MSRYLFEVVLNGVSLGDAWVDLPSTSEMRREALKATNDIAVDEMATSNLSETMVVTVRDDLGSVVYRATLTIEQ</sequence>
<feature type="domain" description="DUF6894" evidence="1">
    <location>
        <begin position="3"/>
        <end position="71"/>
    </location>
</feature>
<evidence type="ECO:0000313" key="2">
    <source>
        <dbReference type="EMBL" id="TSE07572.1"/>
    </source>
</evidence>
<organism evidence="2 3">
    <name type="scientific">Mesorhizobium intechi</name>
    <dbReference type="NCBI Taxonomy" id="537601"/>
    <lineage>
        <taxon>Bacteria</taxon>
        <taxon>Pseudomonadati</taxon>
        <taxon>Pseudomonadota</taxon>
        <taxon>Alphaproteobacteria</taxon>
        <taxon>Hyphomicrobiales</taxon>
        <taxon>Phyllobacteriaceae</taxon>
        <taxon>Mesorhizobium</taxon>
    </lineage>
</organism>
<proteinExistence type="predicted"/>
<dbReference type="RefSeq" id="WP_143975716.1">
    <property type="nucleotide sequence ID" value="NZ_PNOT02000219.1"/>
</dbReference>
<reference evidence="2" key="1">
    <citation type="submission" date="2019-07" db="EMBL/GenBank/DDBJ databases">
        <title>Mesorhizobum intechiensis sp. nov. isolated from nodules of Lotus tenuis growing in lowlands of the Flooding Pampa, Argentina.</title>
        <authorList>
            <person name="Estrella M.J."/>
            <person name="Torres Tejerizo G.A."/>
            <person name="Cumpa Velazquez L.M."/>
            <person name="Fontana F."/>
            <person name="Hansen L."/>
            <person name="Pistorio M."/>
            <person name="Sannazzaro A.I."/>
        </authorList>
    </citation>
    <scope>NUCLEOTIDE SEQUENCE</scope>
    <source>
        <strain evidence="2">BD68</strain>
    </source>
</reference>
<evidence type="ECO:0000259" key="1">
    <source>
        <dbReference type="Pfam" id="PF21834"/>
    </source>
</evidence>
<dbReference type="EMBL" id="PNOT02000219">
    <property type="protein sequence ID" value="TSE07572.1"/>
    <property type="molecule type" value="Genomic_DNA"/>
</dbReference>
<dbReference type="AlphaFoldDB" id="A0A8T9AMV8"/>
<dbReference type="Pfam" id="PF21834">
    <property type="entry name" value="DUF6894"/>
    <property type="match status" value="1"/>
</dbReference>
<evidence type="ECO:0000313" key="3">
    <source>
        <dbReference type="Proteomes" id="UP000235507"/>
    </source>
</evidence>
<gene>
    <name evidence="2" type="ORF">C1D09_018750</name>
</gene>